<protein>
    <recommendedName>
        <fullName evidence="1">non-specific serine/threonine protein kinase</fullName>
        <ecNumber evidence="1">2.7.11.1</ecNumber>
    </recommendedName>
</protein>
<feature type="binding site" evidence="9">
    <location>
        <position position="65"/>
    </location>
    <ligand>
        <name>ATP</name>
        <dbReference type="ChEBI" id="CHEBI:30616"/>
    </ligand>
</feature>
<dbReference type="eggNOG" id="KOG4799">
    <property type="taxonomic scope" value="Eukaryota"/>
</dbReference>
<comment type="catalytic activity">
    <reaction evidence="7">
        <text>L-threonyl-[protein] + ATP = O-phospho-L-threonyl-[protein] + ADP + H(+)</text>
        <dbReference type="Rhea" id="RHEA:46608"/>
        <dbReference type="Rhea" id="RHEA-COMP:11060"/>
        <dbReference type="Rhea" id="RHEA-COMP:11605"/>
        <dbReference type="ChEBI" id="CHEBI:15378"/>
        <dbReference type="ChEBI" id="CHEBI:30013"/>
        <dbReference type="ChEBI" id="CHEBI:30616"/>
        <dbReference type="ChEBI" id="CHEBI:61977"/>
        <dbReference type="ChEBI" id="CHEBI:456216"/>
        <dbReference type="EC" id="2.7.11.1"/>
    </reaction>
</comment>
<evidence type="ECO:0000256" key="9">
    <source>
        <dbReference type="PROSITE-ProRule" id="PRU10141"/>
    </source>
</evidence>
<dbReference type="AlphaFoldDB" id="E3NIJ6"/>
<accession>E3NIJ6</accession>
<keyword evidence="6 9" id="KW-0067">ATP-binding</keyword>
<evidence type="ECO:0000256" key="2">
    <source>
        <dbReference type="ARBA" id="ARBA00022527"/>
    </source>
</evidence>
<dbReference type="PANTHER" id="PTHR24356:SF163">
    <property type="entry name" value="3-PHOSPHOINOSITIDE-DEPENDENT PROTEIN KINASE 1-RELATED"/>
    <property type="match status" value="1"/>
</dbReference>
<dbReference type="Gene3D" id="1.10.510.10">
    <property type="entry name" value="Transferase(Phosphotransferase) domain 1"/>
    <property type="match status" value="1"/>
</dbReference>
<evidence type="ECO:0000256" key="5">
    <source>
        <dbReference type="ARBA" id="ARBA00022777"/>
    </source>
</evidence>
<dbReference type="PANTHER" id="PTHR24356">
    <property type="entry name" value="SERINE/THREONINE-PROTEIN KINASE"/>
    <property type="match status" value="1"/>
</dbReference>
<dbReference type="InParanoid" id="E3NIJ6"/>
<evidence type="ECO:0000256" key="4">
    <source>
        <dbReference type="ARBA" id="ARBA00022741"/>
    </source>
</evidence>
<dbReference type="Proteomes" id="UP000008281">
    <property type="component" value="Unassembled WGS sequence"/>
</dbReference>
<dbReference type="HOGENOM" id="CLU_671299_0_0_1"/>
<keyword evidence="2" id="KW-0723">Serine/threonine-protein kinase</keyword>
<dbReference type="GO" id="GO:0004674">
    <property type="term" value="F:protein serine/threonine kinase activity"/>
    <property type="evidence" value="ECO:0007669"/>
    <property type="project" value="UniProtKB-KW"/>
</dbReference>
<dbReference type="EMBL" id="DS268703">
    <property type="protein sequence ID" value="EFO99027.1"/>
    <property type="molecule type" value="Genomic_DNA"/>
</dbReference>
<dbReference type="InterPro" id="IPR011009">
    <property type="entry name" value="Kinase-like_dom_sf"/>
</dbReference>
<dbReference type="EC" id="2.7.11.1" evidence="1"/>
<dbReference type="GO" id="GO:0035556">
    <property type="term" value="P:intracellular signal transduction"/>
    <property type="evidence" value="ECO:0007669"/>
    <property type="project" value="TreeGrafter"/>
</dbReference>
<dbReference type="Pfam" id="PF00069">
    <property type="entry name" value="Pkinase"/>
    <property type="match status" value="1"/>
</dbReference>
<keyword evidence="5" id="KW-0418">Kinase</keyword>
<proteinExistence type="predicted"/>
<keyword evidence="4 9" id="KW-0547">Nucleotide-binding</keyword>
<evidence type="ECO:0000256" key="8">
    <source>
        <dbReference type="ARBA" id="ARBA00048679"/>
    </source>
</evidence>
<feature type="domain" description="Protein kinase" evidence="10">
    <location>
        <begin position="1"/>
        <end position="230"/>
    </location>
</feature>
<evidence type="ECO:0000256" key="6">
    <source>
        <dbReference type="ARBA" id="ARBA00022840"/>
    </source>
</evidence>
<dbReference type="PROSITE" id="PS00107">
    <property type="entry name" value="PROTEIN_KINASE_ATP"/>
    <property type="match status" value="1"/>
</dbReference>
<dbReference type="PROSITE" id="PS50011">
    <property type="entry name" value="PROTEIN_KINASE_DOM"/>
    <property type="match status" value="1"/>
</dbReference>
<dbReference type="Gene3D" id="3.30.200.20">
    <property type="entry name" value="Phosphorylase Kinase, domain 1"/>
    <property type="match status" value="1"/>
</dbReference>
<dbReference type="InterPro" id="IPR050236">
    <property type="entry name" value="Ser_Thr_kinase_AGC"/>
</dbReference>
<reference evidence="11" key="1">
    <citation type="submission" date="2007-07" db="EMBL/GenBank/DDBJ databases">
        <title>PCAP assembly of the Caenorhabditis remanei genome.</title>
        <authorList>
            <consortium name="The Caenorhabditis remanei Sequencing Consortium"/>
            <person name="Wilson R.K."/>
        </authorList>
    </citation>
    <scope>NUCLEOTIDE SEQUENCE [LARGE SCALE GENOMIC DNA]</scope>
    <source>
        <strain evidence="11">PB4641</strain>
    </source>
</reference>
<dbReference type="OrthoDB" id="205514at2759"/>
<evidence type="ECO:0000313" key="11">
    <source>
        <dbReference type="EMBL" id="EFO99027.1"/>
    </source>
</evidence>
<dbReference type="eggNOG" id="KOG0592">
    <property type="taxonomic scope" value="Eukaryota"/>
</dbReference>
<dbReference type="STRING" id="31234.E3NIJ6"/>
<organism evidence="12">
    <name type="scientific">Caenorhabditis remanei</name>
    <name type="common">Caenorhabditis vulgaris</name>
    <dbReference type="NCBI Taxonomy" id="31234"/>
    <lineage>
        <taxon>Eukaryota</taxon>
        <taxon>Metazoa</taxon>
        <taxon>Ecdysozoa</taxon>
        <taxon>Nematoda</taxon>
        <taxon>Chromadorea</taxon>
        <taxon>Rhabditida</taxon>
        <taxon>Rhabditina</taxon>
        <taxon>Rhabditomorpha</taxon>
        <taxon>Rhabditoidea</taxon>
        <taxon>Rhabditidae</taxon>
        <taxon>Peloderinae</taxon>
        <taxon>Caenorhabditis</taxon>
    </lineage>
</organism>
<dbReference type="InterPro" id="IPR000719">
    <property type="entry name" value="Prot_kinase_dom"/>
</dbReference>
<evidence type="ECO:0000313" key="12">
    <source>
        <dbReference type="Proteomes" id="UP000008281"/>
    </source>
</evidence>
<keyword evidence="12" id="KW-1185">Reference proteome</keyword>
<evidence type="ECO:0000259" key="10">
    <source>
        <dbReference type="PROSITE" id="PS50011"/>
    </source>
</evidence>
<evidence type="ECO:0000256" key="7">
    <source>
        <dbReference type="ARBA" id="ARBA00047899"/>
    </source>
</evidence>
<keyword evidence="3" id="KW-0808">Transferase</keyword>
<sequence>MEVPLNLIKTENARRAAPNMKCMADFVVEKEVGEGSFSTVYCAREKEGAKREVALKVCLKRLILKNKMVEYIHREKEALAELSKKENSHPGVVILYATFQDSDSLYFVLSYAKYGDLWSLIQKQPNNRLTVNDARYYSASLLDLLTAELMSPASDIWSFAVTLYQFLDGKFPFEDVSEYLIFRRIQAVLYQFSDDFPDENAKDLIERVLIKEPSARLTNRWVYRPDNKWTRYLPRRNDGIKEFDYEKGGATLRHYADEISEDARPKQASKLWMAWLYRDLAGEPKWTKKHVENLFGADFKIGRMEVFRNTELMNEELWKVKHLIELRPVEFTNGIEPTDDDVFSTRLQPNGRCEVIQGGHVATENDLKLADDGKQWSRKELGRDLNKKYHQYQSVFEQNVYTPNNITVLK</sequence>
<name>E3NIJ6_CAERE</name>
<dbReference type="GO" id="GO:0005524">
    <property type="term" value="F:ATP binding"/>
    <property type="evidence" value="ECO:0007669"/>
    <property type="project" value="UniProtKB-UniRule"/>
</dbReference>
<evidence type="ECO:0000256" key="1">
    <source>
        <dbReference type="ARBA" id="ARBA00012513"/>
    </source>
</evidence>
<evidence type="ECO:0000256" key="3">
    <source>
        <dbReference type="ARBA" id="ARBA00022679"/>
    </source>
</evidence>
<dbReference type="InterPro" id="IPR017441">
    <property type="entry name" value="Protein_kinase_ATP_BS"/>
</dbReference>
<comment type="catalytic activity">
    <reaction evidence="8">
        <text>L-seryl-[protein] + ATP = O-phospho-L-seryl-[protein] + ADP + H(+)</text>
        <dbReference type="Rhea" id="RHEA:17989"/>
        <dbReference type="Rhea" id="RHEA-COMP:9863"/>
        <dbReference type="Rhea" id="RHEA-COMP:11604"/>
        <dbReference type="ChEBI" id="CHEBI:15378"/>
        <dbReference type="ChEBI" id="CHEBI:29999"/>
        <dbReference type="ChEBI" id="CHEBI:30616"/>
        <dbReference type="ChEBI" id="CHEBI:83421"/>
        <dbReference type="ChEBI" id="CHEBI:456216"/>
        <dbReference type="EC" id="2.7.11.1"/>
    </reaction>
</comment>
<dbReference type="SUPFAM" id="SSF56112">
    <property type="entry name" value="Protein kinase-like (PK-like)"/>
    <property type="match status" value="1"/>
</dbReference>
<gene>
    <name evidence="11" type="ORF">CRE_08595</name>
</gene>